<reference evidence="14 15" key="1">
    <citation type="submission" date="2014-08" db="EMBL/GenBank/DDBJ databases">
        <title>Complete genome sequence of Corynebacterium frankenforstense ST18(T) (=DSM 45800(T)), isolated from raw cow milk.</title>
        <authorList>
            <person name="Ruckert C."/>
            <person name="Albersmeier A."/>
            <person name="Winkler A."/>
            <person name="Lipski A."/>
            <person name="Kalinowski J."/>
        </authorList>
    </citation>
    <scope>NUCLEOTIDE SEQUENCE [LARGE SCALE GENOMIC DNA]</scope>
    <source>
        <strain evidence="14 15">ST18</strain>
    </source>
</reference>
<keyword evidence="15" id="KW-1185">Reference proteome</keyword>
<dbReference type="Pfam" id="PF03313">
    <property type="entry name" value="SDH_alpha"/>
    <property type="match status" value="1"/>
</dbReference>
<dbReference type="AlphaFoldDB" id="A0A1L7CSB8"/>
<keyword evidence="5 11" id="KW-0004">4Fe-4S</keyword>
<keyword evidence="8 11" id="KW-0411">Iron-sulfur</keyword>
<dbReference type="InterPro" id="IPR004644">
    <property type="entry name" value="Fe-S_L-Ser_mono"/>
</dbReference>
<dbReference type="GO" id="GO:0003941">
    <property type="term" value="F:L-serine ammonia-lyase activity"/>
    <property type="evidence" value="ECO:0007669"/>
    <property type="project" value="UniProtKB-UniRule"/>
</dbReference>
<evidence type="ECO:0000256" key="2">
    <source>
        <dbReference type="ARBA" id="ARBA00004742"/>
    </source>
</evidence>
<evidence type="ECO:0000256" key="11">
    <source>
        <dbReference type="RuleBase" id="RU366059"/>
    </source>
</evidence>
<evidence type="ECO:0000256" key="5">
    <source>
        <dbReference type="ARBA" id="ARBA00022485"/>
    </source>
</evidence>
<dbReference type="SUPFAM" id="SSF143548">
    <property type="entry name" value="Serine metabolism enzymes domain"/>
    <property type="match status" value="1"/>
</dbReference>
<keyword evidence="6 11" id="KW-0479">Metal-binding</keyword>
<comment type="cofactor">
    <cofactor evidence="1 11">
        <name>[4Fe-4S] cluster</name>
        <dbReference type="ChEBI" id="CHEBI:49883"/>
    </cofactor>
</comment>
<dbReference type="Pfam" id="PF03315">
    <property type="entry name" value="SDH_beta"/>
    <property type="match status" value="1"/>
</dbReference>
<gene>
    <name evidence="14" type="ORF">CFRA_05180</name>
</gene>
<evidence type="ECO:0000256" key="8">
    <source>
        <dbReference type="ARBA" id="ARBA00023014"/>
    </source>
</evidence>
<evidence type="ECO:0000256" key="3">
    <source>
        <dbReference type="ARBA" id="ARBA00008636"/>
    </source>
</evidence>
<sequence>MTISIVDMFSLGIGPSSSHTVGPMRAAKDFLDSLDETPQRVRVELRGSLAATGRGHGTDRAVVLGLAGHEPETVPADAEPVPGANVPVFGTAKGPRGTVDYVIDLNPKQLPAHPNGMLFTVVDDHDEALTEPVDYYSVGGGFILTGAQLRAEHEEANQLTAAQDPHPVPHPFASGEELLARCAETGKSIPEIVRENEDALHAEDGGWPVVAAHLDAVWKTMRECVLAGMTTPGTLPGGLGVKRRAPILLEQLRDQAARNAAGFGAMEWVNLYAMAVNEENAAGGRVVTAPTNGAAGIIPAVMHYARDFLLDFDEDAARDFLLAAGAAGSIIKENASISGAEVGCQGEVGSASAMAAAGLCAVLGGTPAQIENAAEIGLEHNLGLTCDPVGGLVQIPCIERNAIGAVKAINAARLARLGDGTNRVSLDDVVTTMAATGRDMSSKYKETAMGGLAVTLGMPVSFTEC</sequence>
<evidence type="ECO:0000256" key="1">
    <source>
        <dbReference type="ARBA" id="ARBA00001966"/>
    </source>
</evidence>
<evidence type="ECO:0000256" key="7">
    <source>
        <dbReference type="ARBA" id="ARBA00023004"/>
    </source>
</evidence>
<keyword evidence="7 11" id="KW-0408">Iron</keyword>
<evidence type="ECO:0000259" key="13">
    <source>
        <dbReference type="Pfam" id="PF03315"/>
    </source>
</evidence>
<evidence type="ECO:0000256" key="6">
    <source>
        <dbReference type="ARBA" id="ARBA00022723"/>
    </source>
</evidence>
<keyword evidence="4 11" id="KW-0312">Gluconeogenesis</keyword>
<feature type="domain" description="Serine dehydratase beta chain" evidence="13">
    <location>
        <begin position="4"/>
        <end position="146"/>
    </location>
</feature>
<dbReference type="RefSeq" id="WP_075663723.1">
    <property type="nucleotide sequence ID" value="NZ_CP009247.1"/>
</dbReference>
<dbReference type="Proteomes" id="UP000185434">
    <property type="component" value="Chromosome"/>
</dbReference>
<proteinExistence type="inferred from homology"/>
<dbReference type="Gene3D" id="3.30.1330.90">
    <property type="entry name" value="D-3-phosphoglycerate dehydrogenase, domain 3"/>
    <property type="match status" value="1"/>
</dbReference>
<dbReference type="PANTHER" id="PTHR30182:SF1">
    <property type="entry name" value="L-SERINE DEHYDRATASE 1"/>
    <property type="match status" value="1"/>
</dbReference>
<dbReference type="InterPro" id="IPR051318">
    <property type="entry name" value="Fe-S_L-Ser"/>
</dbReference>
<evidence type="ECO:0000256" key="4">
    <source>
        <dbReference type="ARBA" id="ARBA00022432"/>
    </source>
</evidence>
<comment type="similarity">
    <text evidence="3 11">Belongs to the iron-sulfur dependent L-serine dehydratase family.</text>
</comment>
<accession>A0A1L7CSB8</accession>
<evidence type="ECO:0000313" key="14">
    <source>
        <dbReference type="EMBL" id="APT88736.1"/>
    </source>
</evidence>
<protein>
    <recommendedName>
        <fullName evidence="11">L-serine dehydratase</fullName>
        <ecNumber evidence="11">4.3.1.17</ecNumber>
    </recommendedName>
</protein>
<feature type="domain" description="Serine dehydratase-like alpha subunit" evidence="12">
    <location>
        <begin position="185"/>
        <end position="453"/>
    </location>
</feature>
<dbReference type="InterPro" id="IPR029009">
    <property type="entry name" value="ASB_dom_sf"/>
</dbReference>
<dbReference type="KEGG" id="cfk:CFRA_05180"/>
<dbReference type="InterPro" id="IPR005131">
    <property type="entry name" value="Ser_deHydtase_bsu"/>
</dbReference>
<comment type="pathway">
    <text evidence="2">Carbohydrate biosynthesis; gluconeogenesis.</text>
</comment>
<comment type="catalytic activity">
    <reaction evidence="10 11">
        <text>L-serine = pyruvate + NH4(+)</text>
        <dbReference type="Rhea" id="RHEA:19169"/>
        <dbReference type="ChEBI" id="CHEBI:15361"/>
        <dbReference type="ChEBI" id="CHEBI:28938"/>
        <dbReference type="ChEBI" id="CHEBI:33384"/>
        <dbReference type="EC" id="4.3.1.17"/>
    </reaction>
</comment>
<dbReference type="EMBL" id="CP009247">
    <property type="protein sequence ID" value="APT88736.1"/>
    <property type="molecule type" value="Genomic_DNA"/>
</dbReference>
<evidence type="ECO:0000256" key="9">
    <source>
        <dbReference type="ARBA" id="ARBA00023239"/>
    </source>
</evidence>
<dbReference type="EC" id="4.3.1.17" evidence="11"/>
<organism evidence="14 15">
    <name type="scientific">Corynebacterium frankenforstense DSM 45800</name>
    <dbReference type="NCBI Taxonomy" id="1437875"/>
    <lineage>
        <taxon>Bacteria</taxon>
        <taxon>Bacillati</taxon>
        <taxon>Actinomycetota</taxon>
        <taxon>Actinomycetes</taxon>
        <taxon>Mycobacteriales</taxon>
        <taxon>Corynebacteriaceae</taxon>
        <taxon>Corynebacterium</taxon>
    </lineage>
</organism>
<evidence type="ECO:0000259" key="12">
    <source>
        <dbReference type="Pfam" id="PF03313"/>
    </source>
</evidence>
<dbReference type="GO" id="GO:0046872">
    <property type="term" value="F:metal ion binding"/>
    <property type="evidence" value="ECO:0007669"/>
    <property type="project" value="UniProtKB-KW"/>
</dbReference>
<dbReference type="NCBIfam" id="TIGR00720">
    <property type="entry name" value="sda_mono"/>
    <property type="match status" value="1"/>
</dbReference>
<evidence type="ECO:0000313" key="15">
    <source>
        <dbReference type="Proteomes" id="UP000185434"/>
    </source>
</evidence>
<evidence type="ECO:0000256" key="10">
    <source>
        <dbReference type="ARBA" id="ARBA00049406"/>
    </source>
</evidence>
<dbReference type="InterPro" id="IPR005130">
    <property type="entry name" value="Ser_deHydtase-like_asu"/>
</dbReference>
<dbReference type="GO" id="GO:0051539">
    <property type="term" value="F:4 iron, 4 sulfur cluster binding"/>
    <property type="evidence" value="ECO:0007669"/>
    <property type="project" value="UniProtKB-UniRule"/>
</dbReference>
<keyword evidence="9 11" id="KW-0456">Lyase</keyword>
<dbReference type="STRING" id="1437875.CFRA_05180"/>
<dbReference type="PANTHER" id="PTHR30182">
    <property type="entry name" value="L-SERINE DEHYDRATASE"/>
    <property type="match status" value="1"/>
</dbReference>
<dbReference type="OrthoDB" id="9805537at2"/>
<dbReference type="GO" id="GO:0006094">
    <property type="term" value="P:gluconeogenesis"/>
    <property type="evidence" value="ECO:0007669"/>
    <property type="project" value="UniProtKB-KW"/>
</dbReference>
<name>A0A1L7CSB8_9CORY</name>